<sequence>MNVTFIQYPACGTCRKAKKWLTENKIPFTERHIVENTPTRAELTEFYKKSGLPLKRFFNTSGMVYRELNLKDKLPTLSEEEQIQLLASNGKLIKRPLLITKGTVLVGFKEEEWENEFK</sequence>
<protein>
    <submittedName>
        <fullName evidence="3">ArsC family protein</fullName>
    </submittedName>
</protein>
<comment type="similarity">
    <text evidence="1 2">Belongs to the ArsC family.</text>
</comment>
<dbReference type="OrthoDB" id="9794155at2"/>
<dbReference type="HOGENOM" id="CLU_116644_2_0_10"/>
<dbReference type="eggNOG" id="COG1393">
    <property type="taxonomic scope" value="Bacteria"/>
</dbReference>
<dbReference type="Gene3D" id="3.40.30.10">
    <property type="entry name" value="Glutaredoxin"/>
    <property type="match status" value="1"/>
</dbReference>
<dbReference type="AlphaFoldDB" id="F3ZTH7"/>
<evidence type="ECO:0000256" key="1">
    <source>
        <dbReference type="ARBA" id="ARBA00007198"/>
    </source>
</evidence>
<dbReference type="STRING" id="679937.Bcop_0854"/>
<dbReference type="Pfam" id="PF03960">
    <property type="entry name" value="ArsC"/>
    <property type="match status" value="1"/>
</dbReference>
<dbReference type="PANTHER" id="PTHR30041">
    <property type="entry name" value="ARSENATE REDUCTASE"/>
    <property type="match status" value="1"/>
</dbReference>
<dbReference type="InterPro" id="IPR036249">
    <property type="entry name" value="Thioredoxin-like_sf"/>
</dbReference>
<name>F3ZTH7_9BACE</name>
<gene>
    <name evidence="3" type="ORF">Bcop_0854</name>
</gene>
<proteinExistence type="inferred from homology"/>
<dbReference type="Proteomes" id="UP000018439">
    <property type="component" value="Chromosome"/>
</dbReference>
<dbReference type="CDD" id="cd03036">
    <property type="entry name" value="ArsC_like"/>
    <property type="match status" value="1"/>
</dbReference>
<evidence type="ECO:0000313" key="3">
    <source>
        <dbReference type="EMBL" id="EGJ71067.1"/>
    </source>
</evidence>
<organism evidence="3 4">
    <name type="scientific">Bacteroides coprosuis DSM 18011</name>
    <dbReference type="NCBI Taxonomy" id="679937"/>
    <lineage>
        <taxon>Bacteria</taxon>
        <taxon>Pseudomonadati</taxon>
        <taxon>Bacteroidota</taxon>
        <taxon>Bacteroidia</taxon>
        <taxon>Bacteroidales</taxon>
        <taxon>Bacteroidaceae</taxon>
        <taxon>Bacteroides</taxon>
    </lineage>
</organism>
<dbReference type="SUPFAM" id="SSF52833">
    <property type="entry name" value="Thioredoxin-like"/>
    <property type="match status" value="1"/>
</dbReference>
<dbReference type="EMBL" id="CM001167">
    <property type="protein sequence ID" value="EGJ71067.1"/>
    <property type="molecule type" value="Genomic_DNA"/>
</dbReference>
<dbReference type="NCBIfam" id="TIGR01617">
    <property type="entry name" value="arsC_related"/>
    <property type="match status" value="1"/>
</dbReference>
<dbReference type="InterPro" id="IPR006660">
    <property type="entry name" value="Arsenate_reductase-like"/>
</dbReference>
<dbReference type="PROSITE" id="PS51353">
    <property type="entry name" value="ARSC"/>
    <property type="match status" value="1"/>
</dbReference>
<accession>F3ZTH7</accession>
<reference evidence="3 4" key="1">
    <citation type="journal article" date="2011" name="Stand. Genomic Sci.">
        <title>Non-contiguous finished genome sequence of Bacteroides coprosuis type strain (PC139).</title>
        <authorList>
            <person name="Land M."/>
            <person name="Held B."/>
            <person name="Gronow S."/>
            <person name="Abt B."/>
            <person name="Lucas S."/>
            <person name="Del Rio T.G."/>
            <person name="Nolan M."/>
            <person name="Tice H."/>
            <person name="Cheng J.F."/>
            <person name="Pitluck S."/>
            <person name="Liolios K."/>
            <person name="Pagani I."/>
            <person name="Ivanova N."/>
            <person name="Mavromatis K."/>
            <person name="Mikhailova N."/>
            <person name="Pati A."/>
            <person name="Tapia R."/>
            <person name="Han C."/>
            <person name="Goodwin L."/>
            <person name="Chen A."/>
            <person name="Palaniappan K."/>
            <person name="Hauser L."/>
            <person name="Brambilla E.M."/>
            <person name="Rohde M."/>
            <person name="Goker M."/>
            <person name="Detter J.C."/>
            <person name="Woyke T."/>
            <person name="Bristow J."/>
            <person name="Eisen J.A."/>
            <person name="Markowitz V."/>
            <person name="Hugenholtz P."/>
            <person name="Kyrpides N.C."/>
            <person name="Klenk H.P."/>
            <person name="Lapidus A."/>
        </authorList>
    </citation>
    <scope>NUCLEOTIDE SEQUENCE</scope>
    <source>
        <strain evidence="3 4">DSM 18011</strain>
    </source>
</reference>
<dbReference type="InterPro" id="IPR006504">
    <property type="entry name" value="Tscrpt_reg_Spx/MgsR"/>
</dbReference>
<dbReference type="PROSITE" id="PS51354">
    <property type="entry name" value="GLUTAREDOXIN_2"/>
    <property type="match status" value="1"/>
</dbReference>
<evidence type="ECO:0000256" key="2">
    <source>
        <dbReference type="PROSITE-ProRule" id="PRU01282"/>
    </source>
</evidence>
<dbReference type="PANTHER" id="PTHR30041:SF8">
    <property type="entry name" value="PROTEIN YFFB"/>
    <property type="match status" value="1"/>
</dbReference>
<evidence type="ECO:0000313" key="4">
    <source>
        <dbReference type="Proteomes" id="UP000018439"/>
    </source>
</evidence>
<keyword evidence="4" id="KW-1185">Reference proteome</keyword>